<protein>
    <recommendedName>
        <fullName evidence="1">SnoaL-like domain-containing protein</fullName>
    </recommendedName>
</protein>
<evidence type="ECO:0000313" key="2">
    <source>
        <dbReference type="EMBL" id="RTR34462.1"/>
    </source>
</evidence>
<gene>
    <name evidence="2" type="ORF">EKG39_01945</name>
</gene>
<evidence type="ECO:0000313" key="3">
    <source>
        <dbReference type="Proteomes" id="UP000282060"/>
    </source>
</evidence>
<dbReference type="Proteomes" id="UP000282060">
    <property type="component" value="Unassembled WGS sequence"/>
</dbReference>
<reference evidence="2 3" key="1">
    <citation type="submission" date="2018-12" db="EMBL/GenBank/DDBJ databases">
        <authorList>
            <person name="Yu L."/>
        </authorList>
    </citation>
    <scope>NUCLEOTIDE SEQUENCE [LARGE SCALE GENOMIC DNA]</scope>
    <source>
        <strain evidence="2 3">HAW-EB5</strain>
    </source>
</reference>
<sequence length="177" mass="19529">MTASYNTTPSIPLPTRWRSSLLKLLTAVTLLIGATSVSASEGKQLSQAEALLDSLHQSAAEANWNRYFSLYLPDAIFIGTDATEHWTMSEFEGYARPTDGWEYTLRERTLVPLTTLNGDKVLVFDELLDSASYGVSRGTGTLLLTSSGWKIAQYHLSFPIPNEIAKEITARIKAAKK</sequence>
<dbReference type="InterPro" id="IPR032710">
    <property type="entry name" value="NTF2-like_dom_sf"/>
</dbReference>
<accession>A0A3S0IFQ0</accession>
<comment type="caution">
    <text evidence="2">The sequence shown here is derived from an EMBL/GenBank/DDBJ whole genome shotgun (WGS) entry which is preliminary data.</text>
</comment>
<dbReference type="EMBL" id="RXNV01000001">
    <property type="protein sequence ID" value="RTR34462.1"/>
    <property type="molecule type" value="Genomic_DNA"/>
</dbReference>
<proteinExistence type="predicted"/>
<dbReference type="OrthoDB" id="271716at2"/>
<organism evidence="2 3">
    <name type="scientific">Shewanella atlantica</name>
    <dbReference type="NCBI Taxonomy" id="271099"/>
    <lineage>
        <taxon>Bacteria</taxon>
        <taxon>Pseudomonadati</taxon>
        <taxon>Pseudomonadota</taxon>
        <taxon>Gammaproteobacteria</taxon>
        <taxon>Alteromonadales</taxon>
        <taxon>Shewanellaceae</taxon>
        <taxon>Shewanella</taxon>
    </lineage>
</organism>
<dbReference type="RefSeq" id="WP_126503725.1">
    <property type="nucleotide sequence ID" value="NZ_RXNV01000001.1"/>
</dbReference>
<dbReference type="AlphaFoldDB" id="A0A3S0IFQ0"/>
<dbReference type="Pfam" id="PF13474">
    <property type="entry name" value="SnoaL_3"/>
    <property type="match status" value="1"/>
</dbReference>
<evidence type="ECO:0000259" key="1">
    <source>
        <dbReference type="Pfam" id="PF13474"/>
    </source>
</evidence>
<dbReference type="SUPFAM" id="SSF54427">
    <property type="entry name" value="NTF2-like"/>
    <property type="match status" value="1"/>
</dbReference>
<dbReference type="InterPro" id="IPR037401">
    <property type="entry name" value="SnoaL-like"/>
</dbReference>
<keyword evidence="3" id="KW-1185">Reference proteome</keyword>
<name>A0A3S0IFQ0_9GAMM</name>
<feature type="domain" description="SnoaL-like" evidence="1">
    <location>
        <begin position="49"/>
        <end position="161"/>
    </location>
</feature>